<dbReference type="InterPro" id="IPR017452">
    <property type="entry name" value="GPCR_Rhodpsn_7TM"/>
</dbReference>
<dbReference type="PANTHER" id="PTHR24247:SF222">
    <property type="entry name" value="5-HYDROXYTRYPTAMINE (SEROTONIN) RECEPTOR 2B, ISOFORM E"/>
    <property type="match status" value="1"/>
</dbReference>
<dbReference type="Proteomes" id="UP000478052">
    <property type="component" value="Unassembled WGS sequence"/>
</dbReference>
<gene>
    <name evidence="12" type="ORF">FWK35_00017107</name>
</gene>
<dbReference type="GO" id="GO:0045202">
    <property type="term" value="C:synapse"/>
    <property type="evidence" value="ECO:0007669"/>
    <property type="project" value="GOC"/>
</dbReference>
<evidence type="ECO:0000256" key="4">
    <source>
        <dbReference type="ARBA" id="ARBA00022692"/>
    </source>
</evidence>
<comment type="caution">
    <text evidence="12">The sequence shown here is derived from an EMBL/GenBank/DDBJ whole genome shotgun (WGS) entry which is preliminary data.</text>
</comment>
<dbReference type="GO" id="GO:0030425">
    <property type="term" value="C:dendrite"/>
    <property type="evidence" value="ECO:0007669"/>
    <property type="project" value="TreeGrafter"/>
</dbReference>
<keyword evidence="4 10" id="KW-0812">Transmembrane</keyword>
<dbReference type="GO" id="GO:0004993">
    <property type="term" value="F:G protein-coupled serotonin receptor activity"/>
    <property type="evidence" value="ECO:0007669"/>
    <property type="project" value="TreeGrafter"/>
</dbReference>
<feature type="domain" description="G-protein coupled receptors family 1 profile" evidence="11">
    <location>
        <begin position="1"/>
        <end position="158"/>
    </location>
</feature>
<feature type="transmembrane region" description="Helical" evidence="10">
    <location>
        <begin position="71"/>
        <end position="93"/>
    </location>
</feature>
<evidence type="ECO:0000256" key="1">
    <source>
        <dbReference type="ARBA" id="ARBA00004651"/>
    </source>
</evidence>
<keyword evidence="5 10" id="KW-1133">Transmembrane helix</keyword>
<feature type="transmembrane region" description="Helical" evidence="10">
    <location>
        <begin position="29"/>
        <end position="51"/>
    </location>
</feature>
<dbReference type="AlphaFoldDB" id="A0A6G0ZG12"/>
<dbReference type="GO" id="GO:0005886">
    <property type="term" value="C:plasma membrane"/>
    <property type="evidence" value="ECO:0007669"/>
    <property type="project" value="UniProtKB-SubCell"/>
</dbReference>
<evidence type="ECO:0000313" key="12">
    <source>
        <dbReference type="EMBL" id="KAF0769943.1"/>
    </source>
</evidence>
<keyword evidence="13" id="KW-1185">Reference proteome</keyword>
<organism evidence="12 13">
    <name type="scientific">Aphis craccivora</name>
    <name type="common">Cowpea aphid</name>
    <dbReference type="NCBI Taxonomy" id="307492"/>
    <lineage>
        <taxon>Eukaryota</taxon>
        <taxon>Metazoa</taxon>
        <taxon>Ecdysozoa</taxon>
        <taxon>Arthropoda</taxon>
        <taxon>Hexapoda</taxon>
        <taxon>Insecta</taxon>
        <taxon>Pterygota</taxon>
        <taxon>Neoptera</taxon>
        <taxon>Paraneoptera</taxon>
        <taxon>Hemiptera</taxon>
        <taxon>Sternorrhyncha</taxon>
        <taxon>Aphidomorpha</taxon>
        <taxon>Aphidoidea</taxon>
        <taxon>Aphididae</taxon>
        <taxon>Aphidini</taxon>
        <taxon>Aphis</taxon>
        <taxon>Aphis</taxon>
    </lineage>
</organism>
<evidence type="ECO:0000256" key="3">
    <source>
        <dbReference type="ARBA" id="ARBA00022475"/>
    </source>
</evidence>
<dbReference type="SUPFAM" id="SSF81321">
    <property type="entry name" value="Family A G protein-coupled receptor-like"/>
    <property type="match status" value="1"/>
</dbReference>
<evidence type="ECO:0000256" key="6">
    <source>
        <dbReference type="ARBA" id="ARBA00023040"/>
    </source>
</evidence>
<dbReference type="GO" id="GO:0007210">
    <property type="term" value="P:serotonin receptor signaling pathway"/>
    <property type="evidence" value="ECO:0007669"/>
    <property type="project" value="TreeGrafter"/>
</dbReference>
<feature type="non-terminal residue" evidence="12">
    <location>
        <position position="158"/>
    </location>
</feature>
<proteinExistence type="inferred from homology"/>
<keyword evidence="9" id="KW-0807">Transducer</keyword>
<keyword evidence="3" id="KW-1003">Cell membrane</keyword>
<evidence type="ECO:0000256" key="5">
    <source>
        <dbReference type="ARBA" id="ARBA00022989"/>
    </source>
</evidence>
<evidence type="ECO:0000256" key="10">
    <source>
        <dbReference type="SAM" id="Phobius"/>
    </source>
</evidence>
<comment type="subcellular location">
    <subcellularLocation>
        <location evidence="1">Cell membrane</location>
        <topology evidence="1">Multi-pass membrane protein</topology>
    </subcellularLocation>
</comment>
<evidence type="ECO:0000256" key="7">
    <source>
        <dbReference type="ARBA" id="ARBA00023136"/>
    </source>
</evidence>
<accession>A0A6G0ZG12</accession>
<dbReference type="PANTHER" id="PTHR24247">
    <property type="entry name" value="5-HYDROXYTRYPTAMINE RECEPTOR"/>
    <property type="match status" value="1"/>
</dbReference>
<sequence>MHLCTISVDRYLSLRYPMKFGRNKTRRRVILKIVFVWLLSIAMSLPLSLMYSKDFNSVLVNGSCQIPDPLYKLIGSIVSFYIPLGVMILTYTLTVRHLAAKRQNLQTGFTHNSNQIKLNLNKLFSYYLSNCIMEKRRILSIDNRNNTLVLTTLTRDDH</sequence>
<keyword evidence="7 10" id="KW-0472">Membrane</keyword>
<keyword evidence="6" id="KW-0297">G-protein coupled receptor</keyword>
<reference evidence="12 13" key="1">
    <citation type="submission" date="2019-08" db="EMBL/GenBank/DDBJ databases">
        <title>Whole genome of Aphis craccivora.</title>
        <authorList>
            <person name="Voronova N.V."/>
            <person name="Shulinski R.S."/>
            <person name="Bandarenka Y.V."/>
            <person name="Zhorov D.G."/>
            <person name="Warner D."/>
        </authorList>
    </citation>
    <scope>NUCLEOTIDE SEQUENCE [LARGE SCALE GENOMIC DNA]</scope>
    <source>
        <strain evidence="12">180601</strain>
        <tissue evidence="12">Whole Body</tissue>
    </source>
</reference>
<dbReference type="Gene3D" id="1.20.1070.10">
    <property type="entry name" value="Rhodopsin 7-helix transmembrane proteins"/>
    <property type="match status" value="1"/>
</dbReference>
<evidence type="ECO:0000256" key="9">
    <source>
        <dbReference type="ARBA" id="ARBA00023224"/>
    </source>
</evidence>
<dbReference type="Pfam" id="PF00001">
    <property type="entry name" value="7tm_1"/>
    <property type="match status" value="1"/>
</dbReference>
<keyword evidence="8 12" id="KW-0675">Receptor</keyword>
<dbReference type="InterPro" id="IPR000276">
    <property type="entry name" value="GPCR_Rhodpsn"/>
</dbReference>
<dbReference type="EMBL" id="VUJU01000508">
    <property type="protein sequence ID" value="KAF0769943.1"/>
    <property type="molecule type" value="Genomic_DNA"/>
</dbReference>
<dbReference type="GO" id="GO:0007268">
    <property type="term" value="P:chemical synaptic transmission"/>
    <property type="evidence" value="ECO:0007669"/>
    <property type="project" value="TreeGrafter"/>
</dbReference>
<dbReference type="OrthoDB" id="10034726at2759"/>
<dbReference type="PROSITE" id="PS50262">
    <property type="entry name" value="G_PROTEIN_RECEP_F1_2"/>
    <property type="match status" value="1"/>
</dbReference>
<dbReference type="GO" id="GO:0030594">
    <property type="term" value="F:neurotransmitter receptor activity"/>
    <property type="evidence" value="ECO:0007669"/>
    <property type="project" value="TreeGrafter"/>
</dbReference>
<protein>
    <submittedName>
        <fullName evidence="12">5-hydroxytryptamine receptor 2B-like</fullName>
    </submittedName>
</protein>
<evidence type="ECO:0000313" key="13">
    <source>
        <dbReference type="Proteomes" id="UP000478052"/>
    </source>
</evidence>
<name>A0A6G0ZG12_APHCR</name>
<dbReference type="GO" id="GO:0007187">
    <property type="term" value="P:G protein-coupled receptor signaling pathway, coupled to cyclic nucleotide second messenger"/>
    <property type="evidence" value="ECO:0007669"/>
    <property type="project" value="TreeGrafter"/>
</dbReference>
<comment type="similarity">
    <text evidence="2">Belongs to the G-protein coupled receptor 1 family.</text>
</comment>
<evidence type="ECO:0000259" key="11">
    <source>
        <dbReference type="PROSITE" id="PS50262"/>
    </source>
</evidence>
<evidence type="ECO:0000256" key="8">
    <source>
        <dbReference type="ARBA" id="ARBA00023170"/>
    </source>
</evidence>
<evidence type="ECO:0000256" key="2">
    <source>
        <dbReference type="ARBA" id="ARBA00010663"/>
    </source>
</evidence>